<keyword evidence="3" id="KW-0732">Signal</keyword>
<evidence type="ECO:0000313" key="6">
    <source>
        <dbReference type="Proteomes" id="UP000245119"/>
    </source>
</evidence>
<evidence type="ECO:0000259" key="4">
    <source>
        <dbReference type="PROSITE" id="PS50948"/>
    </source>
</evidence>
<dbReference type="PANTHER" id="PTHR36902">
    <property type="entry name" value="ENRICHED IN SURFACE-LABELED PROTEOME PROTEIN 9"/>
    <property type="match status" value="1"/>
</dbReference>
<feature type="signal peptide" evidence="3">
    <location>
        <begin position="1"/>
        <end position="23"/>
    </location>
</feature>
<comment type="caution">
    <text evidence="5">The sequence shown here is derived from an EMBL/GenBank/DDBJ whole genome shotgun (WGS) entry which is preliminary data.</text>
</comment>
<proteinExistence type="predicted"/>
<name>A0A2T7NPR7_POMCA</name>
<dbReference type="Proteomes" id="UP000245119">
    <property type="component" value="Linkage Group LG10"/>
</dbReference>
<dbReference type="InterPro" id="IPR058831">
    <property type="entry name" value="LolA-like_dom_2nd"/>
</dbReference>
<keyword evidence="2" id="KW-1133">Transmembrane helix</keyword>
<dbReference type="PANTHER" id="PTHR36902:SF1">
    <property type="entry name" value="ENRICHED IN SURFACE-LABELED PROTEOME PROTEIN 9"/>
    <property type="match status" value="1"/>
</dbReference>
<feature type="compositionally biased region" description="Polar residues" evidence="1">
    <location>
        <begin position="1223"/>
        <end position="1246"/>
    </location>
</feature>
<evidence type="ECO:0000313" key="5">
    <source>
        <dbReference type="EMBL" id="PVD23143.1"/>
    </source>
</evidence>
<feature type="transmembrane region" description="Helical" evidence="2">
    <location>
        <begin position="1266"/>
        <end position="1287"/>
    </location>
</feature>
<dbReference type="OrthoDB" id="5983572at2759"/>
<feature type="region of interest" description="Disordered" evidence="1">
    <location>
        <begin position="1210"/>
        <end position="1261"/>
    </location>
</feature>
<dbReference type="Pfam" id="PF00024">
    <property type="entry name" value="PAN_1"/>
    <property type="match status" value="3"/>
</dbReference>
<dbReference type="InterPro" id="IPR003609">
    <property type="entry name" value="Pan_app"/>
</dbReference>
<organism evidence="5 6">
    <name type="scientific">Pomacea canaliculata</name>
    <name type="common">Golden apple snail</name>
    <dbReference type="NCBI Taxonomy" id="400727"/>
    <lineage>
        <taxon>Eukaryota</taxon>
        <taxon>Metazoa</taxon>
        <taxon>Spiralia</taxon>
        <taxon>Lophotrochozoa</taxon>
        <taxon>Mollusca</taxon>
        <taxon>Gastropoda</taxon>
        <taxon>Caenogastropoda</taxon>
        <taxon>Architaenioglossa</taxon>
        <taxon>Ampullarioidea</taxon>
        <taxon>Ampullariidae</taxon>
        <taxon>Pomacea</taxon>
    </lineage>
</organism>
<feature type="chain" id="PRO_5015593072" description="Apple domain-containing protein" evidence="3">
    <location>
        <begin position="24"/>
        <end position="1306"/>
    </location>
</feature>
<dbReference type="PROSITE" id="PS50948">
    <property type="entry name" value="PAN"/>
    <property type="match status" value="3"/>
</dbReference>
<keyword evidence="2" id="KW-0472">Membrane</keyword>
<dbReference type="SMART" id="SM00473">
    <property type="entry name" value="PAN_AP"/>
    <property type="match status" value="5"/>
</dbReference>
<feature type="domain" description="Apple" evidence="4">
    <location>
        <begin position="981"/>
        <end position="1070"/>
    </location>
</feature>
<sequence length="1306" mass="145324">MGGLRGYMVVVMLFVHSSSSVKSADVPCQPPNTTEYFNSLPSLPSLADNFHVWVEIKVDGSNKSELVEETVVYSYNLAALRILSNGVETKTIFSYDTQETFVVTGTNCTVHNISAEPYLFIVGEQISDGMAYLPTGATSLFFGPLIVKVYAGKETVRGMECDRWHACVSTPTMNFTVDYYFTVHDWQTPSGYPQVPVRYVVKGQQALDSGSPSPFSRVYEFFGYEAENNIDQSVFETPRGVVCPGRKSLKNIPQITSKFYHYRVETVDGLNTIVTAAEVWYDYESKLYRYDYHMPNADALSERKTRDIMCDVFSSRRTNFDYFDNGIVYTATVEAYFLYDGVDMAVGSYETSQTNVPLRVELTIPALNKDIVFNIFDFDTDRPEFEVFDVTSCFDSSAKLDFRVRFPGTYNSDTEHIVKLKGQNLLAQTLQVSPLRVTHVQIEYDGSYLYLLASLLDRTPSLVQFTRLMNKVIEQNDDSQFANISSAAACSDLCVQNPEFQCKSFEYCPNDRQGCRLSRSHISDGGVSVVPSQCDLYSRTVNPLNTIEPSIEDAYSNMLNKLWTPDFALIIPQDDQSEITYVAIASEILFGIAFDIDARQGNCTIHPIQNFGDFDAQVLNVSMSGVGIDMVSMKSPSQLFHLDNTYKYTGQKTVRGILCDVFESARTDFQVGGNDGNTQYSIFQYFFQASDWSYIADNHNDVTMQAPVMLTLSDTETYYPYLATGEWSFKEQAQLQLSSLLRITPLRLQDLQVTYNSGQTFLIGTLLDYVPPQFYFIEDGSTAPYHATQLVPNSNVISCANACYDLDDLCNSFDYCSDGNCLLSTLRVPDGNATGQAENCRHFSRLTNATYLEPPLDKAYDIMKDVIYKGLLVIQIPITGNESQIAIYPATGIRNDILRSKPPSNTEEGDFNKFTVTTHDMMLFNSRLVLSGIAVDDCASACLNEQFFDCEAFDYCYTVGDCYLYDIWSDDPRNLDIYSSCDIFRRLYTDEFTEYPGQILESAADAILKASSVEMCAKECFMGIGYHNTCRSFDFCPSTNDCLIRHVHMMDVELSSVGKSSTCTHYSRNYLYDFDKMTNKELPGHDDMIFKDVSPPKCAGLCLDDLNCQSFEFCAGECHLSSTSAKLNPNVTVSGTCDLYLMQDSAKVVDRAQSGAVSVPAARSSPSTSKVLLNQSTSQPADRATTITSQVPLAGATSVPATKSIPLTSKTLSSHSTSMASTPVTNNQNYKLTSVQTSPPTNTNNGKGCKQQKAGGSSNDTGPRTAIAFGVLILGIVVGSVSMHLFFRFRVGRPGGDTMELFSDSR</sequence>
<dbReference type="CDD" id="cd01099">
    <property type="entry name" value="PAN_AP_HGF"/>
    <property type="match status" value="2"/>
</dbReference>
<evidence type="ECO:0000256" key="3">
    <source>
        <dbReference type="SAM" id="SignalP"/>
    </source>
</evidence>
<protein>
    <recommendedName>
        <fullName evidence="4">Apple domain-containing protein</fullName>
    </recommendedName>
</protein>
<feature type="compositionally biased region" description="Low complexity" evidence="1">
    <location>
        <begin position="1210"/>
        <end position="1222"/>
    </location>
</feature>
<gene>
    <name evidence="5" type="ORF">C0Q70_16406</name>
</gene>
<feature type="compositionally biased region" description="Low complexity" evidence="1">
    <location>
        <begin position="1158"/>
        <end position="1169"/>
    </location>
</feature>
<evidence type="ECO:0000256" key="2">
    <source>
        <dbReference type="SAM" id="Phobius"/>
    </source>
</evidence>
<keyword evidence="2" id="KW-0812">Transmembrane</keyword>
<accession>A0A2T7NPR7</accession>
<dbReference type="Pfam" id="PF14295">
    <property type="entry name" value="PAN_4"/>
    <property type="match status" value="2"/>
</dbReference>
<evidence type="ECO:0000256" key="1">
    <source>
        <dbReference type="SAM" id="MobiDB-lite"/>
    </source>
</evidence>
<keyword evidence="6" id="KW-1185">Reference proteome</keyword>
<reference evidence="5 6" key="1">
    <citation type="submission" date="2018-04" db="EMBL/GenBank/DDBJ databases">
        <title>The genome of golden apple snail Pomacea canaliculata provides insight into stress tolerance and invasive adaptation.</title>
        <authorList>
            <person name="Liu C."/>
            <person name="Liu B."/>
            <person name="Ren Y."/>
            <person name="Zhang Y."/>
            <person name="Wang H."/>
            <person name="Li S."/>
            <person name="Jiang F."/>
            <person name="Yin L."/>
            <person name="Zhang G."/>
            <person name="Qian W."/>
            <person name="Fan W."/>
        </authorList>
    </citation>
    <scope>NUCLEOTIDE SEQUENCE [LARGE SCALE GENOMIC DNA]</scope>
    <source>
        <strain evidence="5">SZHN2017</strain>
        <tissue evidence="5">Muscle</tissue>
    </source>
</reference>
<feature type="domain" description="Apple" evidence="4">
    <location>
        <begin position="459"/>
        <end position="541"/>
    </location>
</feature>
<feature type="region of interest" description="Disordered" evidence="1">
    <location>
        <begin position="1158"/>
        <end position="1189"/>
    </location>
</feature>
<dbReference type="SUPFAM" id="SSF57414">
    <property type="entry name" value="Hairpin loop containing domain-like"/>
    <property type="match status" value="4"/>
</dbReference>
<feature type="domain" description="Apple" evidence="4">
    <location>
        <begin position="1071"/>
        <end position="1144"/>
    </location>
</feature>
<feature type="compositionally biased region" description="Polar residues" evidence="1">
    <location>
        <begin position="1170"/>
        <end position="1189"/>
    </location>
</feature>
<dbReference type="Gene3D" id="3.50.4.10">
    <property type="entry name" value="Hepatocyte Growth Factor"/>
    <property type="match status" value="4"/>
</dbReference>
<dbReference type="EMBL" id="PZQS01000010">
    <property type="protein sequence ID" value="PVD23143.1"/>
    <property type="molecule type" value="Genomic_DNA"/>
</dbReference>
<dbReference type="Pfam" id="PF25898">
    <property type="entry name" value="LolA_2nd_metazoa"/>
    <property type="match status" value="4"/>
</dbReference>